<evidence type="ECO:0000313" key="1">
    <source>
        <dbReference type="EMBL" id="TDL13536.1"/>
    </source>
</evidence>
<dbReference type="OrthoDB" id="286814at2759"/>
<dbReference type="Gene3D" id="1.10.472.10">
    <property type="entry name" value="Cyclin-like"/>
    <property type="match status" value="1"/>
</dbReference>
<name>A0A4Y7PE67_9AGAM</name>
<sequence length="55" mass="6061">MLLPSLPSPLLCPRRTILAALILKSKFFQGRCSSNCPWAKLSGLPPREVGRCEHA</sequence>
<dbReference type="STRING" id="50990.A0A4Y7PE67"/>
<gene>
    <name evidence="1" type="ORF">BD410DRAFT_735222</name>
</gene>
<dbReference type="AlphaFoldDB" id="A0A4Y7PE67"/>
<proteinExistence type="predicted"/>
<evidence type="ECO:0000313" key="2">
    <source>
        <dbReference type="Proteomes" id="UP000294933"/>
    </source>
</evidence>
<dbReference type="Proteomes" id="UP000294933">
    <property type="component" value="Unassembled WGS sequence"/>
</dbReference>
<organism evidence="1 2">
    <name type="scientific">Rickenella mellea</name>
    <dbReference type="NCBI Taxonomy" id="50990"/>
    <lineage>
        <taxon>Eukaryota</taxon>
        <taxon>Fungi</taxon>
        <taxon>Dikarya</taxon>
        <taxon>Basidiomycota</taxon>
        <taxon>Agaricomycotina</taxon>
        <taxon>Agaricomycetes</taxon>
        <taxon>Hymenochaetales</taxon>
        <taxon>Rickenellaceae</taxon>
        <taxon>Rickenella</taxon>
    </lineage>
</organism>
<dbReference type="EMBL" id="ML170559">
    <property type="protein sequence ID" value="TDL13536.1"/>
    <property type="molecule type" value="Genomic_DNA"/>
</dbReference>
<protein>
    <submittedName>
        <fullName evidence="1">Uncharacterized protein</fullName>
    </submittedName>
</protein>
<keyword evidence="2" id="KW-1185">Reference proteome</keyword>
<dbReference type="VEuPathDB" id="FungiDB:BD410DRAFT_735222"/>
<accession>A0A4Y7PE67</accession>
<reference evidence="1 2" key="1">
    <citation type="submission" date="2018-06" db="EMBL/GenBank/DDBJ databases">
        <title>A transcriptomic atlas of mushroom development highlights an independent origin of complex multicellularity.</title>
        <authorList>
            <consortium name="DOE Joint Genome Institute"/>
            <person name="Krizsan K."/>
            <person name="Almasi E."/>
            <person name="Merenyi Z."/>
            <person name="Sahu N."/>
            <person name="Viragh M."/>
            <person name="Koszo T."/>
            <person name="Mondo S."/>
            <person name="Kiss B."/>
            <person name="Balint B."/>
            <person name="Kues U."/>
            <person name="Barry K."/>
            <person name="Hegedus J.C."/>
            <person name="Henrissat B."/>
            <person name="Johnson J."/>
            <person name="Lipzen A."/>
            <person name="Ohm R."/>
            <person name="Nagy I."/>
            <person name="Pangilinan J."/>
            <person name="Yan J."/>
            <person name="Xiong Y."/>
            <person name="Grigoriev I.V."/>
            <person name="Hibbett D.S."/>
            <person name="Nagy L.G."/>
        </authorList>
    </citation>
    <scope>NUCLEOTIDE SEQUENCE [LARGE SCALE GENOMIC DNA]</scope>
    <source>
        <strain evidence="1 2">SZMC22713</strain>
    </source>
</reference>